<name>A0AAN9PZB2_CANGL</name>
<comment type="caution">
    <text evidence="1">The sequence shown here is derived from an EMBL/GenBank/DDBJ whole genome shotgun (WGS) entry which is preliminary data.</text>
</comment>
<dbReference type="Proteomes" id="UP001367508">
    <property type="component" value="Unassembled WGS sequence"/>
</dbReference>
<dbReference type="Gene3D" id="2.70.150.10">
    <property type="entry name" value="Calcium-transporting ATPase, cytoplasmic transduction domain A"/>
    <property type="match status" value="1"/>
</dbReference>
<dbReference type="InterPro" id="IPR008250">
    <property type="entry name" value="ATPase_P-typ_transduc_dom_A_sf"/>
</dbReference>
<organism evidence="1 2">
    <name type="scientific">Canavalia gladiata</name>
    <name type="common">Sword bean</name>
    <name type="synonym">Dolichos gladiatus</name>
    <dbReference type="NCBI Taxonomy" id="3824"/>
    <lineage>
        <taxon>Eukaryota</taxon>
        <taxon>Viridiplantae</taxon>
        <taxon>Streptophyta</taxon>
        <taxon>Embryophyta</taxon>
        <taxon>Tracheophyta</taxon>
        <taxon>Spermatophyta</taxon>
        <taxon>Magnoliopsida</taxon>
        <taxon>eudicotyledons</taxon>
        <taxon>Gunneridae</taxon>
        <taxon>Pentapetalae</taxon>
        <taxon>rosids</taxon>
        <taxon>fabids</taxon>
        <taxon>Fabales</taxon>
        <taxon>Fabaceae</taxon>
        <taxon>Papilionoideae</taxon>
        <taxon>50 kb inversion clade</taxon>
        <taxon>NPAAA clade</taxon>
        <taxon>indigoferoid/millettioid clade</taxon>
        <taxon>Phaseoleae</taxon>
        <taxon>Canavalia</taxon>
    </lineage>
</organism>
<dbReference type="EMBL" id="JAYMYQ010000008">
    <property type="protein sequence ID" value="KAK7315319.1"/>
    <property type="molecule type" value="Genomic_DNA"/>
</dbReference>
<evidence type="ECO:0000313" key="2">
    <source>
        <dbReference type="Proteomes" id="UP001367508"/>
    </source>
</evidence>
<reference evidence="1 2" key="1">
    <citation type="submission" date="2024-01" db="EMBL/GenBank/DDBJ databases">
        <title>The genomes of 5 underutilized Papilionoideae crops provide insights into root nodulation and disease resistanc.</title>
        <authorList>
            <person name="Jiang F."/>
        </authorList>
    </citation>
    <scope>NUCLEOTIDE SEQUENCE [LARGE SCALE GENOMIC DNA]</scope>
    <source>
        <strain evidence="1">LVBAO_FW01</strain>
        <tissue evidence="1">Leaves</tissue>
    </source>
</reference>
<sequence>MQCSFCFITPVIELDPKDVVEVFVGQRTSACMRLREMLSNQVRADQAFLTSETNSMEKEITTTIKVEYQDKMNILCMEVGPNITMCNMHGPLLQMKGIVQHKLVKISQQRLQEVKQQPNTLTKKLQNSALQSCYRISAYDASYFKSDVHSCDSCLDYTGPRKVDAAHAV</sequence>
<proteinExistence type="predicted"/>
<dbReference type="AlphaFoldDB" id="A0AAN9PZB2"/>
<protein>
    <submittedName>
        <fullName evidence="1">Uncharacterized protein</fullName>
    </submittedName>
</protein>
<accession>A0AAN9PZB2</accession>
<keyword evidence="2" id="KW-1185">Reference proteome</keyword>
<evidence type="ECO:0000313" key="1">
    <source>
        <dbReference type="EMBL" id="KAK7315319.1"/>
    </source>
</evidence>
<gene>
    <name evidence="1" type="ORF">VNO77_33859</name>
</gene>
<dbReference type="SUPFAM" id="SSF81653">
    <property type="entry name" value="Calcium ATPase, transduction domain A"/>
    <property type="match status" value="1"/>
</dbReference>